<dbReference type="InterPro" id="IPR045007">
    <property type="entry name" value="LSB5"/>
</dbReference>
<gene>
    <name evidence="4" type="primary">LSB5</name>
    <name evidence="4" type="ORF">HETSPECPRED_007164</name>
</gene>
<organism evidence="4 5">
    <name type="scientific">Heterodermia speciosa</name>
    <dbReference type="NCBI Taxonomy" id="116794"/>
    <lineage>
        <taxon>Eukaryota</taxon>
        <taxon>Fungi</taxon>
        <taxon>Dikarya</taxon>
        <taxon>Ascomycota</taxon>
        <taxon>Pezizomycotina</taxon>
        <taxon>Lecanoromycetes</taxon>
        <taxon>OSLEUM clade</taxon>
        <taxon>Lecanoromycetidae</taxon>
        <taxon>Caliciales</taxon>
        <taxon>Physciaceae</taxon>
        <taxon>Heterodermia</taxon>
    </lineage>
</organism>
<dbReference type="OrthoDB" id="10068368at2759"/>
<evidence type="ECO:0000256" key="1">
    <source>
        <dbReference type="ARBA" id="ARBA00011446"/>
    </source>
</evidence>
<dbReference type="CDD" id="cd14232">
    <property type="entry name" value="GAT_LSB5"/>
    <property type="match status" value="1"/>
</dbReference>
<feature type="compositionally biased region" description="Low complexity" evidence="2">
    <location>
        <begin position="175"/>
        <end position="195"/>
    </location>
</feature>
<feature type="region of interest" description="Disordered" evidence="2">
    <location>
        <begin position="144"/>
        <end position="225"/>
    </location>
</feature>
<dbReference type="GO" id="GO:0006897">
    <property type="term" value="P:endocytosis"/>
    <property type="evidence" value="ECO:0007669"/>
    <property type="project" value="InterPro"/>
</dbReference>
<dbReference type="PANTHER" id="PTHR47789:SF1">
    <property type="entry name" value="LAS SEVENTEEN-BINDING PROTEIN 5"/>
    <property type="match status" value="1"/>
</dbReference>
<feature type="domain" description="VHS" evidence="3">
    <location>
        <begin position="19"/>
        <end position="142"/>
    </location>
</feature>
<feature type="region of interest" description="Disordered" evidence="2">
    <location>
        <begin position="339"/>
        <end position="400"/>
    </location>
</feature>
<keyword evidence="5" id="KW-1185">Reference proteome</keyword>
<dbReference type="PANTHER" id="PTHR47789">
    <property type="entry name" value="LAS SEVENTEEN-BINDING PROTEIN 5"/>
    <property type="match status" value="1"/>
</dbReference>
<evidence type="ECO:0000313" key="5">
    <source>
        <dbReference type="Proteomes" id="UP000664521"/>
    </source>
</evidence>
<dbReference type="GO" id="GO:0043130">
    <property type="term" value="F:ubiquitin binding"/>
    <property type="evidence" value="ECO:0007669"/>
    <property type="project" value="InterPro"/>
</dbReference>
<dbReference type="InterPro" id="IPR044103">
    <property type="entry name" value="GAT_LSB5"/>
</dbReference>
<evidence type="ECO:0000256" key="2">
    <source>
        <dbReference type="SAM" id="MobiDB-lite"/>
    </source>
</evidence>
<dbReference type="SUPFAM" id="SSF89009">
    <property type="entry name" value="GAT-like domain"/>
    <property type="match status" value="1"/>
</dbReference>
<accession>A0A8H3I798</accession>
<dbReference type="InterPro" id="IPR002014">
    <property type="entry name" value="VHS_dom"/>
</dbReference>
<dbReference type="SUPFAM" id="SSF48464">
    <property type="entry name" value="ENTH/VHS domain"/>
    <property type="match status" value="1"/>
</dbReference>
<dbReference type="InterPro" id="IPR008942">
    <property type="entry name" value="ENTH_VHS"/>
</dbReference>
<dbReference type="AlphaFoldDB" id="A0A8H3I798"/>
<sequence length="400" mass="44750">MGPFQKKPYSAITVQIDRLTSEQYDADDMSGIPDLIEVIRLQSEGPTEAARAIRKKLKYGNVHRQLRALTVLDGLIENAGSRFQRVFADEPLLERLRVAATDSLSDAEVKKKCSILFRQWAVAYQSTPGMERIAALHKQLPRWKRPARQENSRVVQETEQEVQADPFGNNDYRDAAPPLSASSSSYAAPTSTTFSQAPSLTPIGKPEKSKRRKSKSKPFNLEKEKPQLLQAIASSSVASTNLMNALKLINREHKRVGEDPEASQRFENCKLLRRQILRYIQYVESEQWLGSLIHANEELVNALMAFEILDKSVDDDSDSEDGWNSDSPSQADVNDVQKSFAGLVMDQPSTHKVTTNGKARALDDSDGEAESDVEDDDEDDPFADRNAVTEPKTDRPGMAW</sequence>
<comment type="caution">
    <text evidence="4">The sequence shown here is derived from an EMBL/GenBank/DDBJ whole genome shotgun (WGS) entry which is preliminary data.</text>
</comment>
<dbReference type="EMBL" id="CAJPDS010000005">
    <property type="protein sequence ID" value="CAF9907553.1"/>
    <property type="molecule type" value="Genomic_DNA"/>
</dbReference>
<dbReference type="Proteomes" id="UP000664521">
    <property type="component" value="Unassembled WGS sequence"/>
</dbReference>
<comment type="subunit">
    <text evidence="1">Component of the ESCRT-0 complex composed of HSE1 and VPS27.</text>
</comment>
<feature type="compositionally biased region" description="Polar residues" evidence="2">
    <location>
        <begin position="347"/>
        <end position="357"/>
    </location>
</feature>
<feature type="compositionally biased region" description="Acidic residues" evidence="2">
    <location>
        <begin position="364"/>
        <end position="381"/>
    </location>
</feature>
<evidence type="ECO:0000313" key="4">
    <source>
        <dbReference type="EMBL" id="CAF9907553.1"/>
    </source>
</evidence>
<feature type="compositionally biased region" description="Basic and acidic residues" evidence="2">
    <location>
        <begin position="391"/>
        <end position="400"/>
    </location>
</feature>
<name>A0A8H3I798_9LECA</name>
<dbReference type="Pfam" id="PF00790">
    <property type="entry name" value="VHS"/>
    <property type="match status" value="1"/>
</dbReference>
<dbReference type="GO" id="GO:0035091">
    <property type="term" value="F:phosphatidylinositol binding"/>
    <property type="evidence" value="ECO:0007669"/>
    <property type="project" value="InterPro"/>
</dbReference>
<dbReference type="GO" id="GO:0007015">
    <property type="term" value="P:actin filament organization"/>
    <property type="evidence" value="ECO:0007669"/>
    <property type="project" value="InterPro"/>
</dbReference>
<dbReference type="GO" id="GO:0030479">
    <property type="term" value="C:actin cortical patch"/>
    <property type="evidence" value="ECO:0007669"/>
    <property type="project" value="TreeGrafter"/>
</dbReference>
<dbReference type="CDD" id="cd16980">
    <property type="entry name" value="VHS_Lsb5"/>
    <property type="match status" value="1"/>
</dbReference>
<reference evidence="4" key="1">
    <citation type="submission" date="2021-03" db="EMBL/GenBank/DDBJ databases">
        <authorList>
            <person name="Tagirdzhanova G."/>
        </authorList>
    </citation>
    <scope>NUCLEOTIDE SEQUENCE</scope>
</reference>
<evidence type="ECO:0000259" key="3">
    <source>
        <dbReference type="PROSITE" id="PS50179"/>
    </source>
</evidence>
<dbReference type="Gene3D" id="1.25.40.90">
    <property type="match status" value="1"/>
</dbReference>
<dbReference type="PROSITE" id="PS50179">
    <property type="entry name" value="VHS"/>
    <property type="match status" value="1"/>
</dbReference>
<proteinExistence type="predicted"/>
<dbReference type="GO" id="GO:0051666">
    <property type="term" value="P:actin cortical patch localization"/>
    <property type="evidence" value="ECO:0007669"/>
    <property type="project" value="TreeGrafter"/>
</dbReference>
<dbReference type="SMART" id="SM00288">
    <property type="entry name" value="VHS"/>
    <property type="match status" value="1"/>
</dbReference>
<dbReference type="GO" id="GO:0007034">
    <property type="term" value="P:vacuolar transport"/>
    <property type="evidence" value="ECO:0007669"/>
    <property type="project" value="UniProtKB-ARBA"/>
</dbReference>
<protein>
    <submittedName>
        <fullName evidence="4">Actin patch assembly and actin polymerization protein</fullName>
    </submittedName>
</protein>